<protein>
    <submittedName>
        <fullName evidence="3">Tat pathway signal sequence domain protein</fullName>
    </submittedName>
</protein>
<dbReference type="eggNOG" id="COG3181">
    <property type="taxonomic scope" value="Bacteria"/>
</dbReference>
<gene>
    <name evidence="3" type="ORF">HMPREF0004_5410</name>
</gene>
<sequence length="341" mass="35999">MTHSITYATHARMPRRKVLGMLAVLAGAAGLVAAPAFAQDAGNFPTRPVTIVVPFPAGGATDITARLVAEGLSKKWGQAVVIENKPGAGGNVGSEYVARAAPDGYTLVLGVTGSHGINTSLYKNMRYDPIKDFEAVTQATLYPNAIIVNNNVPANNLQELIALLKKPDAHYSYGSDGNGTASHLGMELIKNQGKFELSHIPYRGSAPMVTDLLGGQIQVGITGLPAVQAYAKSGKLKIIALTTADRFASAPDYPTVAEQGFAGYAAPPWSGFFAPKGTPKALVEKISADMREVMSDPKAKEKMIAAGSEFTPSTPEQFQAFVQKEIAKWAEAVKISGARID</sequence>
<feature type="chain" id="PRO_5003066447" evidence="2">
    <location>
        <begin position="39"/>
        <end position="341"/>
    </location>
</feature>
<dbReference type="PANTHER" id="PTHR42928:SF5">
    <property type="entry name" value="BLR1237 PROTEIN"/>
    <property type="match status" value="1"/>
</dbReference>
<dbReference type="CDD" id="cd13578">
    <property type="entry name" value="PBP2_Bug27"/>
    <property type="match status" value="1"/>
</dbReference>
<dbReference type="RefSeq" id="WP_006221559.1">
    <property type="nucleotide sequence ID" value="NZ_GG770409.1"/>
</dbReference>
<dbReference type="Pfam" id="PF03401">
    <property type="entry name" value="TctC"/>
    <property type="match status" value="1"/>
</dbReference>
<dbReference type="PATRIC" id="fig|742159.3.peg.1121"/>
<dbReference type="EMBL" id="ADMS01000123">
    <property type="protein sequence ID" value="EFF73261.1"/>
    <property type="molecule type" value="Genomic_DNA"/>
</dbReference>
<dbReference type="PIRSF" id="PIRSF017082">
    <property type="entry name" value="YflP"/>
    <property type="match status" value="1"/>
</dbReference>
<dbReference type="InterPro" id="IPR006311">
    <property type="entry name" value="TAT_signal"/>
</dbReference>
<evidence type="ECO:0000256" key="1">
    <source>
        <dbReference type="ARBA" id="ARBA00006987"/>
    </source>
</evidence>
<feature type="signal peptide" evidence="2">
    <location>
        <begin position="1"/>
        <end position="38"/>
    </location>
</feature>
<dbReference type="AlphaFoldDB" id="D4XIW3"/>
<comment type="caution">
    <text evidence="3">The sequence shown here is derived from an EMBL/GenBank/DDBJ whole genome shotgun (WGS) entry which is preliminary data.</text>
</comment>
<evidence type="ECO:0000313" key="3">
    <source>
        <dbReference type="EMBL" id="EFF73261.1"/>
    </source>
</evidence>
<reference evidence="4" key="1">
    <citation type="submission" date="2010-03" db="EMBL/GenBank/DDBJ databases">
        <title>Complete sequence of Mobiluncus curtisii ATCC 43063.</title>
        <authorList>
            <person name="Muzny D."/>
            <person name="Qin X."/>
            <person name="Deng J."/>
            <person name="Jiang H."/>
            <person name="Liu Y."/>
            <person name="Qu J."/>
            <person name="Song X.-Z."/>
            <person name="Zhang L."/>
            <person name="Thornton R."/>
            <person name="Coyle M."/>
            <person name="Francisco L."/>
            <person name="Jackson L."/>
            <person name="Javaid M."/>
            <person name="Korchina V."/>
            <person name="Kovar C."/>
            <person name="Mata R."/>
            <person name="Mathew T."/>
            <person name="Ngo R."/>
            <person name="Nguyen L."/>
            <person name="Nguyen N."/>
            <person name="Okwuonu G."/>
            <person name="Ongeri F."/>
            <person name="Pham C."/>
            <person name="Simmons D."/>
            <person name="Wilczek-Boney K."/>
            <person name="Hale W."/>
            <person name="Jakkamsetti A."/>
            <person name="Pham P."/>
            <person name="Ruth R."/>
            <person name="San Lucas F."/>
            <person name="Warren J."/>
            <person name="Zhang J."/>
            <person name="Zhao Z."/>
            <person name="Zhou C."/>
            <person name="Zhu D."/>
            <person name="Lee S."/>
            <person name="Bess C."/>
            <person name="Blankenburg K."/>
            <person name="Forbes L."/>
            <person name="Fu Q."/>
            <person name="Gubbala S."/>
            <person name="Hirani K."/>
            <person name="Jayaseelan J.C."/>
            <person name="Lara F."/>
            <person name="Munidasa M."/>
            <person name="Palculict T."/>
            <person name="Patil S."/>
            <person name="Pu L.-L."/>
            <person name="Saada N."/>
            <person name="Tang L."/>
            <person name="Weissenberger G."/>
            <person name="Zhu Y."/>
            <person name="Hemphill L."/>
            <person name="Shang Y."/>
            <person name="Youmans B."/>
            <person name="Ayvaz T."/>
            <person name="Ross M."/>
            <person name="Santibanez J."/>
            <person name="Aqrawi P."/>
            <person name="Gross S."/>
            <person name="Joshi V."/>
            <person name="Fowler G."/>
            <person name="Nazareth L."/>
            <person name="Reid J."/>
            <person name="Worley K."/>
            <person name="Petrosino J."/>
            <person name="Highlander S."/>
            <person name="Gibbs R."/>
            <person name="Gibbs R."/>
        </authorList>
    </citation>
    <scope>NUCLEOTIDE SEQUENCE [LARGE SCALE GENOMIC DNA]</scope>
    <source>
        <strain evidence="4">ATCC 43553</strain>
    </source>
</reference>
<organism evidence="3 4">
    <name type="scientific">Achromobacter piechaudii ATCC 43553</name>
    <dbReference type="NCBI Taxonomy" id="742159"/>
    <lineage>
        <taxon>Bacteria</taxon>
        <taxon>Pseudomonadati</taxon>
        <taxon>Pseudomonadota</taxon>
        <taxon>Betaproteobacteria</taxon>
        <taxon>Burkholderiales</taxon>
        <taxon>Alcaligenaceae</taxon>
        <taxon>Achromobacter</taxon>
    </lineage>
</organism>
<proteinExistence type="inferred from homology"/>
<accession>D4XIW3</accession>
<keyword evidence="2" id="KW-0732">Signal</keyword>
<dbReference type="InterPro" id="IPR042100">
    <property type="entry name" value="Bug_dom1"/>
</dbReference>
<dbReference type="Gene3D" id="3.40.190.150">
    <property type="entry name" value="Bordetella uptake gene, domain 1"/>
    <property type="match status" value="1"/>
</dbReference>
<name>D4XIW3_9BURK</name>
<dbReference type="PANTHER" id="PTHR42928">
    <property type="entry name" value="TRICARBOXYLATE-BINDING PROTEIN"/>
    <property type="match status" value="1"/>
</dbReference>
<dbReference type="OrthoDB" id="8678477at2"/>
<dbReference type="Gene3D" id="3.40.190.10">
    <property type="entry name" value="Periplasmic binding protein-like II"/>
    <property type="match status" value="1"/>
</dbReference>
<dbReference type="Proteomes" id="UP000004510">
    <property type="component" value="Unassembled WGS sequence"/>
</dbReference>
<evidence type="ECO:0000313" key="4">
    <source>
        <dbReference type="Proteomes" id="UP000004510"/>
    </source>
</evidence>
<dbReference type="SUPFAM" id="SSF53850">
    <property type="entry name" value="Periplasmic binding protein-like II"/>
    <property type="match status" value="1"/>
</dbReference>
<comment type="similarity">
    <text evidence="1">Belongs to the UPF0065 (bug) family.</text>
</comment>
<dbReference type="HOGENOM" id="CLU_045683_0_0_4"/>
<dbReference type="InterPro" id="IPR005064">
    <property type="entry name" value="BUG"/>
</dbReference>
<dbReference type="PROSITE" id="PS51318">
    <property type="entry name" value="TAT"/>
    <property type="match status" value="1"/>
</dbReference>
<evidence type="ECO:0000256" key="2">
    <source>
        <dbReference type="SAM" id="SignalP"/>
    </source>
</evidence>